<comment type="caution">
    <text evidence="3">The sequence shown here is derived from an EMBL/GenBank/DDBJ whole genome shotgun (WGS) entry which is preliminary data.</text>
</comment>
<dbReference type="Proteomes" id="UP000031938">
    <property type="component" value="Unassembled WGS sequence"/>
</dbReference>
<dbReference type="EMBL" id="JXRP01000006">
    <property type="protein sequence ID" value="KIL51848.1"/>
    <property type="molecule type" value="Genomic_DNA"/>
</dbReference>
<evidence type="ECO:0000313" key="3">
    <source>
        <dbReference type="EMBL" id="KIL51848.1"/>
    </source>
</evidence>
<name>A0A0C2W741_9BACL</name>
<gene>
    <name evidence="3" type="ORF">KP78_02180</name>
</gene>
<evidence type="ECO:0000259" key="2">
    <source>
        <dbReference type="Pfam" id="PF06724"/>
    </source>
</evidence>
<keyword evidence="1" id="KW-0472">Membrane</keyword>
<dbReference type="RefSeq" id="WP_041085592.1">
    <property type="nucleotide sequence ID" value="NZ_JXRP01000006.1"/>
</dbReference>
<feature type="transmembrane region" description="Helical" evidence="1">
    <location>
        <begin position="37"/>
        <end position="56"/>
    </location>
</feature>
<organism evidence="3 4">
    <name type="scientific">Jeotgalibacillus soli</name>
    <dbReference type="NCBI Taxonomy" id="889306"/>
    <lineage>
        <taxon>Bacteria</taxon>
        <taxon>Bacillati</taxon>
        <taxon>Bacillota</taxon>
        <taxon>Bacilli</taxon>
        <taxon>Bacillales</taxon>
        <taxon>Caryophanaceae</taxon>
        <taxon>Jeotgalibacillus</taxon>
    </lineage>
</organism>
<feature type="transmembrane region" description="Helical" evidence="1">
    <location>
        <begin position="210"/>
        <end position="231"/>
    </location>
</feature>
<feature type="domain" description="DUF1206" evidence="2">
    <location>
        <begin position="114"/>
        <end position="182"/>
    </location>
</feature>
<keyword evidence="4" id="KW-1185">Reference proteome</keyword>
<feature type="transmembrane region" description="Helical" evidence="1">
    <location>
        <begin position="114"/>
        <end position="137"/>
    </location>
</feature>
<feature type="transmembrane region" description="Helical" evidence="1">
    <location>
        <begin position="251"/>
        <end position="269"/>
    </location>
</feature>
<feature type="domain" description="DUF1206" evidence="2">
    <location>
        <begin position="31"/>
        <end position="98"/>
    </location>
</feature>
<feature type="domain" description="DUF1206" evidence="2">
    <location>
        <begin position="208"/>
        <end position="276"/>
    </location>
</feature>
<dbReference type="AlphaFoldDB" id="A0A0C2W741"/>
<feature type="transmembrane region" description="Helical" evidence="1">
    <location>
        <begin position="157"/>
        <end position="178"/>
    </location>
</feature>
<dbReference type="PATRIC" id="fig|889306.3.peg.222"/>
<dbReference type="Pfam" id="PF06724">
    <property type="entry name" value="DUF1206"/>
    <property type="match status" value="3"/>
</dbReference>
<sequence>MSTQASKVGVRKKTSNASQEIKPWIRRFGRFGHMAKGAVYALIGLLAVMAALGIGGETTDTSGALQSLAGMPFGEGLLWVIGIGLIGYIIWDLIKVIKDPENKGHDAKGVITRIGYLVSAVIYGSLAFSAMKLAMNAGGGSGNSEQTISARLLAQPFGQWIVGMVGLVIIGYGIYELYNGYKERFMKKFNVNEMNQHEKKIARNAGKIGLIARGIVLSMIGFFFMQTAVTANPEESKGLDGALLELIQQPYGGWLLGVVAAGLMLYGIYEIIRGRYAKMNFGK</sequence>
<dbReference type="InterPro" id="IPR009597">
    <property type="entry name" value="DUF1206"/>
</dbReference>
<protein>
    <recommendedName>
        <fullName evidence="2">DUF1206 domain-containing protein</fullName>
    </recommendedName>
</protein>
<reference evidence="3 4" key="1">
    <citation type="submission" date="2015-01" db="EMBL/GenBank/DDBJ databases">
        <title>Genome sequencing of Jeotgalibacillus soli.</title>
        <authorList>
            <person name="Goh K.M."/>
            <person name="Chan K.-G."/>
            <person name="Yaakop A.S."/>
            <person name="Ee R."/>
            <person name="Gan H.M."/>
            <person name="Chan C.S."/>
        </authorList>
    </citation>
    <scope>NUCLEOTIDE SEQUENCE [LARGE SCALE GENOMIC DNA]</scope>
    <source>
        <strain evidence="3 4">P9</strain>
    </source>
</reference>
<evidence type="ECO:0000313" key="4">
    <source>
        <dbReference type="Proteomes" id="UP000031938"/>
    </source>
</evidence>
<evidence type="ECO:0000256" key="1">
    <source>
        <dbReference type="SAM" id="Phobius"/>
    </source>
</evidence>
<dbReference type="STRING" id="889306.KP78_02180"/>
<feature type="transmembrane region" description="Helical" evidence="1">
    <location>
        <begin position="76"/>
        <end position="94"/>
    </location>
</feature>
<proteinExistence type="predicted"/>
<accession>A0A0C2W741</accession>
<keyword evidence="1" id="KW-0812">Transmembrane</keyword>
<keyword evidence="1" id="KW-1133">Transmembrane helix</keyword>